<gene>
    <name evidence="1" type="ORF">SKAU_G00382630</name>
</gene>
<dbReference type="EMBL" id="JAINUF010000019">
    <property type="protein sequence ID" value="KAJ8337043.1"/>
    <property type="molecule type" value="Genomic_DNA"/>
</dbReference>
<protein>
    <submittedName>
        <fullName evidence="1">Uncharacterized protein</fullName>
    </submittedName>
</protein>
<accession>A0A9Q1EDZ9</accession>
<proteinExistence type="predicted"/>
<reference evidence="1" key="1">
    <citation type="journal article" date="2023" name="Science">
        <title>Genome structures resolve the early diversification of teleost fishes.</title>
        <authorList>
            <person name="Parey E."/>
            <person name="Louis A."/>
            <person name="Montfort J."/>
            <person name="Bouchez O."/>
            <person name="Roques C."/>
            <person name="Iampietro C."/>
            <person name="Lluch J."/>
            <person name="Castinel A."/>
            <person name="Donnadieu C."/>
            <person name="Desvignes T."/>
            <person name="Floi Bucao C."/>
            <person name="Jouanno E."/>
            <person name="Wen M."/>
            <person name="Mejri S."/>
            <person name="Dirks R."/>
            <person name="Jansen H."/>
            <person name="Henkel C."/>
            <person name="Chen W.J."/>
            <person name="Zahm M."/>
            <person name="Cabau C."/>
            <person name="Klopp C."/>
            <person name="Thompson A.W."/>
            <person name="Robinson-Rechavi M."/>
            <person name="Braasch I."/>
            <person name="Lecointre G."/>
            <person name="Bobe J."/>
            <person name="Postlethwait J.H."/>
            <person name="Berthelot C."/>
            <person name="Roest Crollius H."/>
            <person name="Guiguen Y."/>
        </authorList>
    </citation>
    <scope>NUCLEOTIDE SEQUENCE</scope>
    <source>
        <strain evidence="1">WJC10195</strain>
    </source>
</reference>
<evidence type="ECO:0000313" key="2">
    <source>
        <dbReference type="Proteomes" id="UP001152622"/>
    </source>
</evidence>
<keyword evidence="2" id="KW-1185">Reference proteome</keyword>
<comment type="caution">
    <text evidence="1">The sequence shown here is derived from an EMBL/GenBank/DDBJ whole genome shotgun (WGS) entry which is preliminary data.</text>
</comment>
<dbReference type="Proteomes" id="UP001152622">
    <property type="component" value="Chromosome 19"/>
</dbReference>
<dbReference type="AlphaFoldDB" id="A0A9Q1EDZ9"/>
<name>A0A9Q1EDZ9_SYNKA</name>
<organism evidence="1 2">
    <name type="scientific">Synaphobranchus kaupii</name>
    <name type="common">Kaup's arrowtooth eel</name>
    <dbReference type="NCBI Taxonomy" id="118154"/>
    <lineage>
        <taxon>Eukaryota</taxon>
        <taxon>Metazoa</taxon>
        <taxon>Chordata</taxon>
        <taxon>Craniata</taxon>
        <taxon>Vertebrata</taxon>
        <taxon>Euteleostomi</taxon>
        <taxon>Actinopterygii</taxon>
        <taxon>Neopterygii</taxon>
        <taxon>Teleostei</taxon>
        <taxon>Anguilliformes</taxon>
        <taxon>Synaphobranchidae</taxon>
        <taxon>Synaphobranchus</taxon>
    </lineage>
</organism>
<evidence type="ECO:0000313" key="1">
    <source>
        <dbReference type="EMBL" id="KAJ8337043.1"/>
    </source>
</evidence>
<sequence>MPAFFPSPFDRSWSDSCRDHLNGRGAKIKKRGTSPLSVPRVHVTFERLKVAVSAGNAPSTARTAEKRRGVLCERSGRNSRVLRRVSLNARTPPAPVPEVTFPKSLFRAALVCLAHHHHQRGCAGGQEMELKELHPHTIALVQPYTPTLLLPGT</sequence>